<keyword evidence="3" id="KW-1185">Reference proteome</keyword>
<dbReference type="AlphaFoldDB" id="A0AAV4NZD9"/>
<feature type="compositionally biased region" description="Polar residues" evidence="1">
    <location>
        <begin position="54"/>
        <end position="69"/>
    </location>
</feature>
<gene>
    <name evidence="2" type="ORF">CEXT_504161</name>
</gene>
<proteinExistence type="predicted"/>
<reference evidence="2 3" key="1">
    <citation type="submission" date="2021-06" db="EMBL/GenBank/DDBJ databases">
        <title>Caerostris extrusa draft genome.</title>
        <authorList>
            <person name="Kono N."/>
            <person name="Arakawa K."/>
        </authorList>
    </citation>
    <scope>NUCLEOTIDE SEQUENCE [LARGE SCALE GENOMIC DNA]</scope>
</reference>
<evidence type="ECO:0000256" key="1">
    <source>
        <dbReference type="SAM" id="MobiDB-lite"/>
    </source>
</evidence>
<comment type="caution">
    <text evidence="2">The sequence shown here is derived from an EMBL/GenBank/DDBJ whole genome shotgun (WGS) entry which is preliminary data.</text>
</comment>
<organism evidence="2 3">
    <name type="scientific">Caerostris extrusa</name>
    <name type="common">Bark spider</name>
    <name type="synonym">Caerostris bankana</name>
    <dbReference type="NCBI Taxonomy" id="172846"/>
    <lineage>
        <taxon>Eukaryota</taxon>
        <taxon>Metazoa</taxon>
        <taxon>Ecdysozoa</taxon>
        <taxon>Arthropoda</taxon>
        <taxon>Chelicerata</taxon>
        <taxon>Arachnida</taxon>
        <taxon>Araneae</taxon>
        <taxon>Araneomorphae</taxon>
        <taxon>Entelegynae</taxon>
        <taxon>Araneoidea</taxon>
        <taxon>Araneidae</taxon>
        <taxon>Caerostris</taxon>
    </lineage>
</organism>
<sequence>MSPEFRKKSKAALSFETQCEAFHMPKPQWGTCGGRSPSRGGQTVSGAVARNAGGRTSTPNPASTWIQKPGNSGVRRIAYTSTCGRRDWTLR</sequence>
<protein>
    <submittedName>
        <fullName evidence="2">Uncharacterized protein</fullName>
    </submittedName>
</protein>
<evidence type="ECO:0000313" key="3">
    <source>
        <dbReference type="Proteomes" id="UP001054945"/>
    </source>
</evidence>
<name>A0AAV4NZD9_CAEEX</name>
<evidence type="ECO:0000313" key="2">
    <source>
        <dbReference type="EMBL" id="GIX90103.1"/>
    </source>
</evidence>
<accession>A0AAV4NZD9</accession>
<feature type="region of interest" description="Disordered" evidence="1">
    <location>
        <begin position="26"/>
        <end position="69"/>
    </location>
</feature>
<dbReference type="EMBL" id="BPLR01021475">
    <property type="protein sequence ID" value="GIX90103.1"/>
    <property type="molecule type" value="Genomic_DNA"/>
</dbReference>
<dbReference type="Proteomes" id="UP001054945">
    <property type="component" value="Unassembled WGS sequence"/>
</dbReference>